<sequence length="138" mass="15893">MVRNVDSPFKFLMYSRFLQVLINNQVADLSSHTTKYTSPALTQKVFANMRRIGKGFSGLKTPLFATMLVQPQAAAKEEDEEDEVPAAPTPPSLHMNLHPLHMNLHQLHMNLLLHLHKLNLLHHHHHHKNNQQQPLHMI</sequence>
<protein>
    <submittedName>
        <fullName evidence="1">Uncharacterized protein</fullName>
    </submittedName>
</protein>
<organism evidence="1">
    <name type="scientific">Tanacetum cinerariifolium</name>
    <name type="common">Dalmatian daisy</name>
    <name type="synonym">Chrysanthemum cinerariifolium</name>
    <dbReference type="NCBI Taxonomy" id="118510"/>
    <lineage>
        <taxon>Eukaryota</taxon>
        <taxon>Viridiplantae</taxon>
        <taxon>Streptophyta</taxon>
        <taxon>Embryophyta</taxon>
        <taxon>Tracheophyta</taxon>
        <taxon>Spermatophyta</taxon>
        <taxon>Magnoliopsida</taxon>
        <taxon>eudicotyledons</taxon>
        <taxon>Gunneridae</taxon>
        <taxon>Pentapetalae</taxon>
        <taxon>asterids</taxon>
        <taxon>campanulids</taxon>
        <taxon>Asterales</taxon>
        <taxon>Asteraceae</taxon>
        <taxon>Asteroideae</taxon>
        <taxon>Anthemideae</taxon>
        <taxon>Anthemidinae</taxon>
        <taxon>Tanacetum</taxon>
    </lineage>
</organism>
<reference evidence="1" key="1">
    <citation type="journal article" date="2019" name="Sci. Rep.">
        <title>Draft genome of Tanacetum cinerariifolium, the natural source of mosquito coil.</title>
        <authorList>
            <person name="Yamashiro T."/>
            <person name="Shiraishi A."/>
            <person name="Satake H."/>
            <person name="Nakayama K."/>
        </authorList>
    </citation>
    <scope>NUCLEOTIDE SEQUENCE</scope>
</reference>
<evidence type="ECO:0000313" key="1">
    <source>
        <dbReference type="EMBL" id="GFC86497.1"/>
    </source>
</evidence>
<dbReference type="EMBL" id="BKCJ011105501">
    <property type="protein sequence ID" value="GFC86497.1"/>
    <property type="molecule type" value="Genomic_DNA"/>
</dbReference>
<accession>A0A699RN71</accession>
<proteinExistence type="predicted"/>
<dbReference type="AlphaFoldDB" id="A0A699RN71"/>
<name>A0A699RN71_TANCI</name>
<comment type="caution">
    <text evidence="1">The sequence shown here is derived from an EMBL/GenBank/DDBJ whole genome shotgun (WGS) entry which is preliminary data.</text>
</comment>
<gene>
    <name evidence="1" type="ORF">Tci_858467</name>
</gene>